<feature type="compositionally biased region" description="Basic residues" evidence="9">
    <location>
        <begin position="171"/>
        <end position="181"/>
    </location>
</feature>
<feature type="domain" description="C2H2-type" evidence="10">
    <location>
        <begin position="208"/>
        <end position="235"/>
    </location>
</feature>
<dbReference type="GO" id="GO:0005634">
    <property type="term" value="C:nucleus"/>
    <property type="evidence" value="ECO:0007669"/>
    <property type="project" value="UniProtKB-SubCell"/>
</dbReference>
<dbReference type="GO" id="GO:0008270">
    <property type="term" value="F:zinc ion binding"/>
    <property type="evidence" value="ECO:0007669"/>
    <property type="project" value="UniProtKB-KW"/>
</dbReference>
<comment type="caution">
    <text evidence="11">The sequence shown here is derived from an EMBL/GenBank/DDBJ whole genome shotgun (WGS) entry which is preliminary data.</text>
</comment>
<keyword evidence="7" id="KW-0539">Nucleus</keyword>
<dbReference type="EMBL" id="VCEA01000001">
    <property type="protein sequence ID" value="KAB0360844.1"/>
    <property type="molecule type" value="Genomic_DNA"/>
</dbReference>
<evidence type="ECO:0000256" key="5">
    <source>
        <dbReference type="ARBA" id="ARBA00022833"/>
    </source>
</evidence>
<accession>A0A5N3WH78</accession>
<evidence type="ECO:0000256" key="4">
    <source>
        <dbReference type="ARBA" id="ARBA00022771"/>
    </source>
</evidence>
<dbReference type="Gene3D" id="3.30.160.60">
    <property type="entry name" value="Classic Zinc Finger"/>
    <property type="match status" value="2"/>
</dbReference>
<evidence type="ECO:0000256" key="2">
    <source>
        <dbReference type="ARBA" id="ARBA00022723"/>
    </source>
</evidence>
<dbReference type="GO" id="GO:0003677">
    <property type="term" value="F:DNA binding"/>
    <property type="evidence" value="ECO:0007669"/>
    <property type="project" value="UniProtKB-KW"/>
</dbReference>
<gene>
    <name evidence="11" type="ORF">FD754_005000</name>
</gene>
<protein>
    <recommendedName>
        <fullName evidence="10">C2H2-type domain-containing protein</fullName>
    </recommendedName>
</protein>
<dbReference type="PANTHER" id="PTHR24394">
    <property type="entry name" value="ZINC FINGER PROTEIN"/>
    <property type="match status" value="1"/>
</dbReference>
<keyword evidence="12" id="KW-1185">Reference proteome</keyword>
<sequence length="300" mass="33616">MECLGRCPHIPTLQDCPRGLLTENMLFINKMKDQLLPEKACELSLPPRPTLLTVSALVSLLLGISMDTESKQTSQVSITENITVVPVPSTDLMIPGVSCSQGWRREVSQSSSLVTTASSAQTFPILALMTKNQALESGLLKMNDPYVLSPKDEDGHQKDSKTSRSEMQIHSKSHTGAKPHKCPPCSKTFANSSQPAQHICIHSGAKPYGCNFCGKSSCQLSHLQQHTQIHTRDKPLKHNKDKPLRCHNSHQEYTVTTSLEGHLSTHAVRYLMKYMHKHNSPDLQQQVQQWQRQWWLRPSP</sequence>
<evidence type="ECO:0000256" key="6">
    <source>
        <dbReference type="ARBA" id="ARBA00023125"/>
    </source>
</evidence>
<evidence type="ECO:0000256" key="3">
    <source>
        <dbReference type="ARBA" id="ARBA00022737"/>
    </source>
</evidence>
<evidence type="ECO:0000313" key="11">
    <source>
        <dbReference type="EMBL" id="KAB0360844.1"/>
    </source>
</evidence>
<evidence type="ECO:0000256" key="9">
    <source>
        <dbReference type="SAM" id="MobiDB-lite"/>
    </source>
</evidence>
<comment type="subcellular location">
    <subcellularLocation>
        <location evidence="1">Nucleus</location>
    </subcellularLocation>
</comment>
<keyword evidence="6" id="KW-0238">DNA-binding</keyword>
<reference evidence="11 12" key="1">
    <citation type="submission" date="2019-06" db="EMBL/GenBank/DDBJ databases">
        <title>Discovery of a novel chromosome fission-fusion reversal in muntjac.</title>
        <authorList>
            <person name="Mudd A.B."/>
            <person name="Bredeson J.V."/>
            <person name="Baum R."/>
            <person name="Hockemeyer D."/>
            <person name="Rokhsar D.S."/>
        </authorList>
    </citation>
    <scope>NUCLEOTIDE SEQUENCE [LARGE SCALE GENOMIC DNA]</scope>
    <source>
        <strain evidence="11">UTSW_UCB_Mm</strain>
        <tissue evidence="11">Fibroblast cell line</tissue>
    </source>
</reference>
<organism evidence="11 12">
    <name type="scientific">Muntiacus muntjak</name>
    <name type="common">Barking deer</name>
    <name type="synonym">Indian muntjac</name>
    <dbReference type="NCBI Taxonomy" id="9888"/>
    <lineage>
        <taxon>Eukaryota</taxon>
        <taxon>Metazoa</taxon>
        <taxon>Chordata</taxon>
        <taxon>Craniata</taxon>
        <taxon>Vertebrata</taxon>
        <taxon>Euteleostomi</taxon>
        <taxon>Mammalia</taxon>
        <taxon>Eutheria</taxon>
        <taxon>Laurasiatheria</taxon>
        <taxon>Artiodactyla</taxon>
        <taxon>Ruminantia</taxon>
        <taxon>Pecora</taxon>
        <taxon>Cervidae</taxon>
        <taxon>Muntiacinae</taxon>
        <taxon>Muntiacus</taxon>
    </lineage>
</organism>
<evidence type="ECO:0000256" key="8">
    <source>
        <dbReference type="PROSITE-ProRule" id="PRU00042"/>
    </source>
</evidence>
<dbReference type="Proteomes" id="UP000326458">
    <property type="component" value="Unassembled WGS sequence"/>
</dbReference>
<feature type="compositionally biased region" description="Basic and acidic residues" evidence="9">
    <location>
        <begin position="150"/>
        <end position="169"/>
    </location>
</feature>
<evidence type="ECO:0000259" key="10">
    <source>
        <dbReference type="PROSITE" id="PS50157"/>
    </source>
</evidence>
<dbReference type="PROSITE" id="PS50157">
    <property type="entry name" value="ZINC_FINGER_C2H2_2"/>
    <property type="match status" value="2"/>
</dbReference>
<dbReference type="InterPro" id="IPR013087">
    <property type="entry name" value="Znf_C2H2_type"/>
</dbReference>
<name>A0A5N3WH78_MUNMU</name>
<dbReference type="PANTHER" id="PTHR24394:SF44">
    <property type="entry name" value="ZINC FINGER PROTEIN 271-LIKE"/>
    <property type="match status" value="1"/>
</dbReference>
<keyword evidence="3" id="KW-0677">Repeat</keyword>
<keyword evidence="2" id="KW-0479">Metal-binding</keyword>
<proteinExistence type="predicted"/>
<keyword evidence="5" id="KW-0862">Zinc</keyword>
<evidence type="ECO:0000256" key="1">
    <source>
        <dbReference type="ARBA" id="ARBA00004123"/>
    </source>
</evidence>
<evidence type="ECO:0000313" key="12">
    <source>
        <dbReference type="Proteomes" id="UP000326458"/>
    </source>
</evidence>
<dbReference type="SUPFAM" id="SSF57667">
    <property type="entry name" value="beta-beta-alpha zinc fingers"/>
    <property type="match status" value="2"/>
</dbReference>
<feature type="domain" description="C2H2-type" evidence="10">
    <location>
        <begin position="180"/>
        <end position="207"/>
    </location>
</feature>
<keyword evidence="4 8" id="KW-0863">Zinc-finger</keyword>
<evidence type="ECO:0000256" key="7">
    <source>
        <dbReference type="ARBA" id="ARBA00023242"/>
    </source>
</evidence>
<dbReference type="SMART" id="SM00355">
    <property type="entry name" value="ZnF_C2H2"/>
    <property type="match status" value="2"/>
</dbReference>
<dbReference type="PROSITE" id="PS00028">
    <property type="entry name" value="ZINC_FINGER_C2H2_1"/>
    <property type="match status" value="1"/>
</dbReference>
<dbReference type="GO" id="GO:0000981">
    <property type="term" value="F:DNA-binding transcription factor activity, RNA polymerase II-specific"/>
    <property type="evidence" value="ECO:0007669"/>
    <property type="project" value="TreeGrafter"/>
</dbReference>
<dbReference type="InterPro" id="IPR036236">
    <property type="entry name" value="Znf_C2H2_sf"/>
</dbReference>
<feature type="region of interest" description="Disordered" evidence="9">
    <location>
        <begin position="146"/>
        <end position="182"/>
    </location>
</feature>
<dbReference type="FunFam" id="3.30.160.60:FF:000045">
    <property type="entry name" value="ZFP69 zinc finger protein B"/>
    <property type="match status" value="1"/>
</dbReference>
<dbReference type="AlphaFoldDB" id="A0A5N3WH78"/>